<comment type="caution">
    <text evidence="2">The sequence shown here is derived from an EMBL/GenBank/DDBJ whole genome shotgun (WGS) entry which is preliminary data.</text>
</comment>
<evidence type="ECO:0000313" key="3">
    <source>
        <dbReference type="Proteomes" id="UP000028534"/>
    </source>
</evidence>
<name>A0A084EGW2_SPHYA</name>
<dbReference type="PATRIC" id="fig|13690.10.peg.3791"/>
<dbReference type="RefSeq" id="WP_037521434.1">
    <property type="nucleotide sequence ID" value="NZ_JGVR01000024.1"/>
</dbReference>
<evidence type="ECO:0000313" key="2">
    <source>
        <dbReference type="EMBL" id="KEZ17204.1"/>
    </source>
</evidence>
<sequence>MDRPEIDCPDCDGYGVRMEPFKLDDASDCPSCNGEGRRPMTDDELADAAEAQHEAMCEGEPPMSMDEMHQRAHREKMESRA</sequence>
<dbReference type="InterPro" id="IPR036410">
    <property type="entry name" value="HSP_DnaJ_Cys-rich_dom_sf"/>
</dbReference>
<feature type="region of interest" description="Disordered" evidence="1">
    <location>
        <begin position="58"/>
        <end position="81"/>
    </location>
</feature>
<gene>
    <name evidence="2" type="ORF">CP98_03703</name>
</gene>
<protein>
    <submittedName>
        <fullName evidence="2">Uncharacterized protein</fullName>
    </submittedName>
</protein>
<accession>A0A084EGW2</accession>
<proteinExistence type="predicted"/>
<reference evidence="2 3" key="1">
    <citation type="submission" date="2014-03" db="EMBL/GenBank/DDBJ databases">
        <title>Genome sequence of Sphingobium yanoikuyae B1.</title>
        <authorList>
            <person name="Gan H.M."/>
            <person name="Gan H.Y."/>
            <person name="Savka M.A."/>
        </authorList>
    </citation>
    <scope>NUCLEOTIDE SEQUENCE [LARGE SCALE GENOMIC DNA]</scope>
    <source>
        <strain evidence="2 3">B1</strain>
    </source>
</reference>
<dbReference type="SUPFAM" id="SSF57938">
    <property type="entry name" value="DnaJ/Hsp40 cysteine-rich domain"/>
    <property type="match status" value="1"/>
</dbReference>
<dbReference type="EMBL" id="JGVR01000024">
    <property type="protein sequence ID" value="KEZ17204.1"/>
    <property type="molecule type" value="Genomic_DNA"/>
</dbReference>
<feature type="compositionally biased region" description="Basic and acidic residues" evidence="1">
    <location>
        <begin position="66"/>
        <end position="81"/>
    </location>
</feature>
<organism evidence="2 3">
    <name type="scientific">Sphingobium yanoikuyae</name>
    <name type="common">Sphingomonas yanoikuyae</name>
    <dbReference type="NCBI Taxonomy" id="13690"/>
    <lineage>
        <taxon>Bacteria</taxon>
        <taxon>Pseudomonadati</taxon>
        <taxon>Pseudomonadota</taxon>
        <taxon>Alphaproteobacteria</taxon>
        <taxon>Sphingomonadales</taxon>
        <taxon>Sphingomonadaceae</taxon>
        <taxon>Sphingobium</taxon>
    </lineage>
</organism>
<dbReference type="AlphaFoldDB" id="A0A084EGW2"/>
<evidence type="ECO:0000256" key="1">
    <source>
        <dbReference type="SAM" id="MobiDB-lite"/>
    </source>
</evidence>
<dbReference type="Gene3D" id="6.20.20.10">
    <property type="match status" value="1"/>
</dbReference>
<dbReference type="Proteomes" id="UP000028534">
    <property type="component" value="Unassembled WGS sequence"/>
</dbReference>